<comment type="caution">
    <text evidence="3">The sequence shown here is derived from an EMBL/GenBank/DDBJ whole genome shotgun (WGS) entry which is preliminary data.</text>
</comment>
<evidence type="ECO:0000256" key="2">
    <source>
        <dbReference type="SAM" id="MobiDB-lite"/>
    </source>
</evidence>
<feature type="coiled-coil region" evidence="1">
    <location>
        <begin position="106"/>
        <end position="243"/>
    </location>
</feature>
<reference evidence="3" key="1">
    <citation type="submission" date="2017-07" db="EMBL/GenBank/DDBJ databases">
        <title>Taro Niue Genome Assembly and Annotation.</title>
        <authorList>
            <person name="Atibalentja N."/>
            <person name="Keating K."/>
            <person name="Fields C.J."/>
        </authorList>
    </citation>
    <scope>NUCLEOTIDE SEQUENCE</scope>
    <source>
        <strain evidence="3">Niue_2</strain>
        <tissue evidence="3">Leaf</tissue>
    </source>
</reference>
<sequence length="585" mass="65425">MKTCKSRKRREEKCYMAHGSSRGSSRSGDSRGSHMSKVSRNSQELGKSNSDPFDASISNSDLENDISYDELIECYEHMCKQFKTVKHQNKKLKENLEKNEMIIDNAQAFYEENETLKMENEKLEKEVKNYEIKFSKLREDHDHVESENSDLKNQNEKLIDHNENLKFDNDQLIKQISNMAHDHQIKEKCNQLIEENNHLKKKIEGLYHNRPLNDEWNNAKQKIADLKNQIVQSEIEKNKIQNGLDVMKSQLLTSKIEIVALKVEKKKLNKKAPNRKNHVSIENQKKKMEKKTRVYRVSTTPPEAQNVSRKSPTPHHAKRYQRVLSPSSQPKGDQRYSKRSQRFQQMQSHYGKLQLWKKKKLVKAAEQGRPMTLVMMRPLTVEGMLSELGLGSEDLVIISDRSDEDSFGKLVGALEPLAPAIASKGGASSASEWALVVAGEAPSTTATEESTPELMPTSVMTPEMATVGATIEAALEPPLMTGAVEMGQSEEHAFSADCGKAGSLRGASASEAEGLEGVAASVATKQEVEEAVLTFEQAIGATENKTGSEEDYSPLSRVLKARTPVQPTEADLEAALAHLRAGSPV</sequence>
<proteinExistence type="predicted"/>
<evidence type="ECO:0000313" key="3">
    <source>
        <dbReference type="EMBL" id="MQL92668.1"/>
    </source>
</evidence>
<organism evidence="3 4">
    <name type="scientific">Colocasia esculenta</name>
    <name type="common">Wild taro</name>
    <name type="synonym">Arum esculentum</name>
    <dbReference type="NCBI Taxonomy" id="4460"/>
    <lineage>
        <taxon>Eukaryota</taxon>
        <taxon>Viridiplantae</taxon>
        <taxon>Streptophyta</taxon>
        <taxon>Embryophyta</taxon>
        <taxon>Tracheophyta</taxon>
        <taxon>Spermatophyta</taxon>
        <taxon>Magnoliopsida</taxon>
        <taxon>Liliopsida</taxon>
        <taxon>Araceae</taxon>
        <taxon>Aroideae</taxon>
        <taxon>Colocasieae</taxon>
        <taxon>Colocasia</taxon>
    </lineage>
</organism>
<feature type="region of interest" description="Disordered" evidence="2">
    <location>
        <begin position="269"/>
        <end position="344"/>
    </location>
</feature>
<dbReference type="Proteomes" id="UP000652761">
    <property type="component" value="Unassembled WGS sequence"/>
</dbReference>
<feature type="compositionally biased region" description="Basic residues" evidence="2">
    <location>
        <begin position="269"/>
        <end position="278"/>
    </location>
</feature>
<evidence type="ECO:0000313" key="4">
    <source>
        <dbReference type="Proteomes" id="UP000652761"/>
    </source>
</evidence>
<dbReference type="AlphaFoldDB" id="A0A843V927"/>
<feature type="compositionally biased region" description="Polar residues" evidence="2">
    <location>
        <begin position="36"/>
        <end position="60"/>
    </location>
</feature>
<feature type="region of interest" description="Disordered" evidence="2">
    <location>
        <begin position="1"/>
        <end position="60"/>
    </location>
</feature>
<feature type="compositionally biased region" description="Polar residues" evidence="2">
    <location>
        <begin position="297"/>
        <end position="311"/>
    </location>
</feature>
<keyword evidence="4" id="KW-1185">Reference proteome</keyword>
<dbReference type="EMBL" id="NMUH01001473">
    <property type="protein sequence ID" value="MQL92668.1"/>
    <property type="molecule type" value="Genomic_DNA"/>
</dbReference>
<name>A0A843V927_COLES</name>
<accession>A0A843V927</accession>
<feature type="compositionally biased region" description="Basic residues" evidence="2">
    <location>
        <begin position="312"/>
        <end position="321"/>
    </location>
</feature>
<evidence type="ECO:0000256" key="1">
    <source>
        <dbReference type="SAM" id="Coils"/>
    </source>
</evidence>
<gene>
    <name evidence="3" type="ORF">Taro_025295</name>
</gene>
<keyword evidence="1" id="KW-0175">Coiled coil</keyword>
<protein>
    <submittedName>
        <fullName evidence="3">Uncharacterized protein</fullName>
    </submittedName>
</protein>